<accession>A0A6G1ZEH4</accession>
<evidence type="ECO:0008006" key="2">
    <source>
        <dbReference type="Google" id="ProtNLM"/>
    </source>
</evidence>
<protein>
    <recommendedName>
        <fullName evidence="2">Fimbrillin family protein</fullName>
    </recommendedName>
</protein>
<organism evidence="1">
    <name type="scientific">Parabacteroides goldsteinii</name>
    <dbReference type="NCBI Taxonomy" id="328812"/>
    <lineage>
        <taxon>Bacteria</taxon>
        <taxon>Pseudomonadati</taxon>
        <taxon>Bacteroidota</taxon>
        <taxon>Bacteroidia</taxon>
        <taxon>Bacteroidales</taxon>
        <taxon>Tannerellaceae</taxon>
        <taxon>Parabacteroides</taxon>
    </lineage>
</organism>
<dbReference type="Pfam" id="PF13149">
    <property type="entry name" value="Mfa_like_1"/>
    <property type="match status" value="1"/>
</dbReference>
<sequence length="305" mass="33245">MKKIIGMRSGERWRLLAIPIALMVYIGCTGPEASGPVTGIPVRLALRHLSSIRGTVSELNGETIAFAAGTSPGTYSEIWESRVNGKEAVPLQSHYYPEDGSRLYLRGYYPMTEPGSNGVVYRLDGSQDLLVSDEQSGCLSDMFWQDSKKFTFKHLLTQLNIRVRVEEGYPEGACLTRMQIGGSHPEVLLDLNKATLMAIGEPAVLTIWEPDGTGVLLSGSYTDTPTATVMLEAGIPLTFFATVSLPDGTSLDYEALPIRFIEADSLPRPGVSYTLSVVLNAEKEKLTLSTTVADWTEKDGGEVEF</sequence>
<proteinExistence type="predicted"/>
<evidence type="ECO:0000313" key="1">
    <source>
        <dbReference type="EMBL" id="MRY12215.1"/>
    </source>
</evidence>
<dbReference type="RefSeq" id="WP_010803691.1">
    <property type="nucleotide sequence ID" value="NZ_CAJSYT010000001.1"/>
</dbReference>
<comment type="caution">
    <text evidence="1">The sequence shown here is derived from an EMBL/GenBank/DDBJ whole genome shotgun (WGS) entry which is preliminary data.</text>
</comment>
<dbReference type="EMBL" id="WKLP01000016">
    <property type="protein sequence ID" value="MRY12215.1"/>
    <property type="molecule type" value="Genomic_DNA"/>
</dbReference>
<name>A0A6G1ZEH4_9BACT</name>
<gene>
    <name evidence="1" type="ORF">GKE01_12140</name>
</gene>
<reference evidence="1" key="1">
    <citation type="journal article" date="2019" name="Nat. Med.">
        <title>A library of human gut bacterial isolates paired with longitudinal multiomics data enables mechanistic microbiome research.</title>
        <authorList>
            <person name="Poyet M."/>
            <person name="Groussin M."/>
            <person name="Gibbons S.M."/>
            <person name="Avila-Pacheco J."/>
            <person name="Jiang X."/>
            <person name="Kearney S.M."/>
            <person name="Perrotta A.R."/>
            <person name="Berdy B."/>
            <person name="Zhao S."/>
            <person name="Lieberman T.D."/>
            <person name="Swanson P.K."/>
            <person name="Smith M."/>
            <person name="Roesemann S."/>
            <person name="Alexander J.E."/>
            <person name="Rich S.A."/>
            <person name="Livny J."/>
            <person name="Vlamakis H."/>
            <person name="Clish C."/>
            <person name="Bullock K."/>
            <person name="Deik A."/>
            <person name="Scott J."/>
            <person name="Pierce K.A."/>
            <person name="Xavier R.J."/>
            <person name="Alm E.J."/>
        </authorList>
    </citation>
    <scope>NUCLEOTIDE SEQUENCE</scope>
    <source>
        <strain evidence="1">BIOML-A4</strain>
    </source>
</reference>
<dbReference type="InterPro" id="IPR025049">
    <property type="entry name" value="Mfa-like_1"/>
</dbReference>
<dbReference type="AlphaFoldDB" id="A0A6G1ZEH4"/>